<dbReference type="Proteomes" id="UP001489004">
    <property type="component" value="Unassembled WGS sequence"/>
</dbReference>
<gene>
    <name evidence="2" type="ORF">WJX72_009494</name>
</gene>
<reference evidence="2 3" key="1">
    <citation type="journal article" date="2024" name="Nat. Commun.">
        <title>Phylogenomics reveals the evolutionary origins of lichenization in chlorophyte algae.</title>
        <authorList>
            <person name="Puginier C."/>
            <person name="Libourel C."/>
            <person name="Otte J."/>
            <person name="Skaloud P."/>
            <person name="Haon M."/>
            <person name="Grisel S."/>
            <person name="Petersen M."/>
            <person name="Berrin J.G."/>
            <person name="Delaux P.M."/>
            <person name="Dal Grande F."/>
            <person name="Keller J."/>
        </authorList>
    </citation>
    <scope>NUCLEOTIDE SEQUENCE [LARGE SCALE GENOMIC DNA]</scope>
    <source>
        <strain evidence="2 3">SAG 2043</strain>
    </source>
</reference>
<evidence type="ECO:0000313" key="2">
    <source>
        <dbReference type="EMBL" id="KAK9815789.1"/>
    </source>
</evidence>
<dbReference type="InterPro" id="IPR011107">
    <property type="entry name" value="PPI_Ypi1"/>
</dbReference>
<protein>
    <recommendedName>
        <fullName evidence="4">Protein phosphatase 1 regulatory subunit 11</fullName>
    </recommendedName>
</protein>
<dbReference type="PANTHER" id="PTHR20835:SF0">
    <property type="entry name" value="E3 UBIQUITIN-PROTEIN LIGASE PPP1R11"/>
    <property type="match status" value="1"/>
</dbReference>
<dbReference type="EMBL" id="JALJOR010000006">
    <property type="protein sequence ID" value="KAK9815789.1"/>
    <property type="molecule type" value="Genomic_DNA"/>
</dbReference>
<dbReference type="AlphaFoldDB" id="A0AAW1Q6B5"/>
<feature type="compositionally biased region" description="Polar residues" evidence="1">
    <location>
        <begin position="25"/>
        <end position="35"/>
    </location>
</feature>
<proteinExistence type="predicted"/>
<evidence type="ECO:0000256" key="1">
    <source>
        <dbReference type="SAM" id="MobiDB-lite"/>
    </source>
</evidence>
<dbReference type="GO" id="GO:0008157">
    <property type="term" value="F:protein phosphatase 1 binding"/>
    <property type="evidence" value="ECO:0007669"/>
    <property type="project" value="TreeGrafter"/>
</dbReference>
<feature type="region of interest" description="Disordered" evidence="1">
    <location>
        <begin position="1"/>
        <end position="35"/>
    </location>
</feature>
<dbReference type="PANTHER" id="PTHR20835">
    <property type="entry name" value="E3 UBIQUITIN-PROTEIN LIGASE PPP1R11-RELATED"/>
    <property type="match status" value="1"/>
</dbReference>
<feature type="compositionally biased region" description="Polar residues" evidence="1">
    <location>
        <begin position="1"/>
        <end position="16"/>
    </location>
</feature>
<organism evidence="2 3">
    <name type="scientific">[Myrmecia] bisecta</name>
    <dbReference type="NCBI Taxonomy" id="41462"/>
    <lineage>
        <taxon>Eukaryota</taxon>
        <taxon>Viridiplantae</taxon>
        <taxon>Chlorophyta</taxon>
        <taxon>core chlorophytes</taxon>
        <taxon>Trebouxiophyceae</taxon>
        <taxon>Trebouxiales</taxon>
        <taxon>Trebouxiaceae</taxon>
        <taxon>Myrmecia</taxon>
    </lineage>
</organism>
<dbReference type="GO" id="GO:0004865">
    <property type="term" value="F:protein serine/threonine phosphatase inhibitor activity"/>
    <property type="evidence" value="ECO:0007669"/>
    <property type="project" value="InterPro"/>
</dbReference>
<comment type="caution">
    <text evidence="2">The sequence shown here is derived from an EMBL/GenBank/DDBJ whole genome shotgun (WGS) entry which is preliminary data.</text>
</comment>
<accession>A0AAW1Q6B5</accession>
<feature type="region of interest" description="Disordered" evidence="1">
    <location>
        <begin position="85"/>
        <end position="105"/>
    </location>
</feature>
<evidence type="ECO:0000313" key="3">
    <source>
        <dbReference type="Proteomes" id="UP001489004"/>
    </source>
</evidence>
<dbReference type="GO" id="GO:0005634">
    <property type="term" value="C:nucleus"/>
    <property type="evidence" value="ECO:0007669"/>
    <property type="project" value="TreeGrafter"/>
</dbReference>
<sequence length="105" mass="11920">MQASCTTTQTTGSVVQAGTVPADENTASTSNQQSNITEHLTLRLVPRRRKKKAVRWTDDVVDNEFMNKKKSKKCCIFHKQRQFGEWSDDDSDAECQDCNKPDQQP</sequence>
<feature type="compositionally biased region" description="Acidic residues" evidence="1">
    <location>
        <begin position="86"/>
        <end position="95"/>
    </location>
</feature>
<name>A0AAW1Q6B5_9CHLO</name>
<keyword evidence="3" id="KW-1185">Reference proteome</keyword>
<dbReference type="Pfam" id="PF07491">
    <property type="entry name" value="PPI_Ypi1"/>
    <property type="match status" value="1"/>
</dbReference>
<evidence type="ECO:0008006" key="4">
    <source>
        <dbReference type="Google" id="ProtNLM"/>
    </source>
</evidence>